<sequence length="180" mass="20134">MQVSFLHVERISKLGHLGEKLAEERLRAAGFETVQNLNQGINFPYADLLATRSGQRFLVGVKSRNEFQSSGKINPCYNAVLIGDAKRRQLEAGGKSEADITAMLWKEVDVLAQRFDATPAWLALAMRPNEGTFSAYFGLASVIRHRRSIPMRISDRKSYLEVAPIGTKDTRITPDLLNRS</sequence>
<comment type="caution">
    <text evidence="1">The sequence shown here is derived from an EMBL/GenBank/DDBJ whole genome shotgun (WGS) entry which is preliminary data.</text>
</comment>
<dbReference type="Proteomes" id="UP001595583">
    <property type="component" value="Unassembled WGS sequence"/>
</dbReference>
<proteinExistence type="predicted"/>
<reference evidence="2" key="1">
    <citation type="journal article" date="2019" name="Int. J. Syst. Evol. Microbiol.">
        <title>The Global Catalogue of Microorganisms (GCM) 10K type strain sequencing project: providing services to taxonomists for standard genome sequencing and annotation.</title>
        <authorList>
            <consortium name="The Broad Institute Genomics Platform"/>
            <consortium name="The Broad Institute Genome Sequencing Center for Infectious Disease"/>
            <person name="Wu L."/>
            <person name="Ma J."/>
        </authorList>
    </citation>
    <scope>NUCLEOTIDE SEQUENCE [LARGE SCALE GENOMIC DNA]</scope>
    <source>
        <strain evidence="2">KCTC 52165</strain>
    </source>
</reference>
<evidence type="ECO:0000313" key="1">
    <source>
        <dbReference type="EMBL" id="MFC3205628.1"/>
    </source>
</evidence>
<keyword evidence="2" id="KW-1185">Reference proteome</keyword>
<accession>A0ABV7KB45</accession>
<protein>
    <recommendedName>
        <fullName evidence="3">Holliday junction resolvase</fullName>
    </recommendedName>
</protein>
<evidence type="ECO:0008006" key="3">
    <source>
        <dbReference type="Google" id="ProtNLM"/>
    </source>
</evidence>
<name>A0ABV7KB45_9HYPH</name>
<dbReference type="RefSeq" id="WP_378219271.1">
    <property type="nucleotide sequence ID" value="NZ_JBHRTK010000006.1"/>
</dbReference>
<gene>
    <name evidence="1" type="ORF">ACFOHJ_05340</name>
</gene>
<organism evidence="1 2">
    <name type="scientific">Aquamicrobium soli</name>
    <dbReference type="NCBI Taxonomy" id="1811518"/>
    <lineage>
        <taxon>Bacteria</taxon>
        <taxon>Pseudomonadati</taxon>
        <taxon>Pseudomonadota</taxon>
        <taxon>Alphaproteobacteria</taxon>
        <taxon>Hyphomicrobiales</taxon>
        <taxon>Phyllobacteriaceae</taxon>
        <taxon>Aquamicrobium</taxon>
    </lineage>
</organism>
<dbReference type="EMBL" id="JBHRTK010000006">
    <property type="protein sequence ID" value="MFC3205628.1"/>
    <property type="molecule type" value="Genomic_DNA"/>
</dbReference>
<evidence type="ECO:0000313" key="2">
    <source>
        <dbReference type="Proteomes" id="UP001595583"/>
    </source>
</evidence>